<accession>A0ACC2I7Z3</accession>
<name>A0ACC2I7Z3_9PLEO</name>
<reference evidence="1" key="1">
    <citation type="submission" date="2022-11" db="EMBL/GenBank/DDBJ databases">
        <title>Genome Sequence of Boeremia exigua.</title>
        <authorList>
            <person name="Buettner E."/>
        </authorList>
    </citation>
    <scope>NUCLEOTIDE SEQUENCE</scope>
    <source>
        <strain evidence="1">CU02</strain>
    </source>
</reference>
<protein>
    <submittedName>
        <fullName evidence="1">Uncharacterized protein</fullName>
    </submittedName>
</protein>
<dbReference type="Proteomes" id="UP001153331">
    <property type="component" value="Unassembled WGS sequence"/>
</dbReference>
<evidence type="ECO:0000313" key="1">
    <source>
        <dbReference type="EMBL" id="KAJ8111289.1"/>
    </source>
</evidence>
<sequence length="566" mass="64325">MEKLPQEIIDRISSFLTVSDLRQTLTVSQQFQHAAERSSGAFESFELRATDASTQKLFYIFAGRRFRYLRRIHLRTELPRLQYGRKEAKARFDPGHRETKADLVKKDLEFTSQISSMFAALKRLETRANELQLGPGRIHLSVWAPTRARDSGYCLHWHLISWRIQLLSPEKLPCLDSIYSLAVEGQADMDLLNEPSVAVSKLNLRIMIELASQLPNLQHLECRIGGEEWVPNSESAAVSHFFHDAEGCRRDSRHNFAEALTKTELPNSMRSISLDFMSPARHMEDVDQRGGFPDLVAPATRGDPFSSSLRVLSYQLRHLELHGILDETIFWPTDNATTNPTWPNLESLSVHFYLASPSGAWYFCGPDNDGRDTESYRITSEMYPPLTSTDSDYEWDMEKGDSGLHQWEGVAASFRVCPIEETLTPFLKAFTKAAQAMTKLRYAMLWTSMTWAADDVSEAYDSSVFDAAAEISTRQDARLAWGIAFAQAGEEAFSTSPGLSFAEDRQIWWKMGGWRPAPDLHREFQQIGAGRGAGLMEYWRDGEFGNGLVVESLFSQSRFLKGLRRY</sequence>
<comment type="caution">
    <text evidence="1">The sequence shown here is derived from an EMBL/GenBank/DDBJ whole genome shotgun (WGS) entry which is preliminary data.</text>
</comment>
<keyword evidence="2" id="KW-1185">Reference proteome</keyword>
<proteinExistence type="predicted"/>
<organism evidence="1 2">
    <name type="scientific">Boeremia exigua</name>
    <dbReference type="NCBI Taxonomy" id="749465"/>
    <lineage>
        <taxon>Eukaryota</taxon>
        <taxon>Fungi</taxon>
        <taxon>Dikarya</taxon>
        <taxon>Ascomycota</taxon>
        <taxon>Pezizomycotina</taxon>
        <taxon>Dothideomycetes</taxon>
        <taxon>Pleosporomycetidae</taxon>
        <taxon>Pleosporales</taxon>
        <taxon>Pleosporineae</taxon>
        <taxon>Didymellaceae</taxon>
        <taxon>Boeremia</taxon>
    </lineage>
</organism>
<dbReference type="EMBL" id="JAPHNI010000419">
    <property type="protein sequence ID" value="KAJ8111289.1"/>
    <property type="molecule type" value="Genomic_DNA"/>
</dbReference>
<gene>
    <name evidence="1" type="ORF">OPT61_g6082</name>
</gene>
<evidence type="ECO:0000313" key="2">
    <source>
        <dbReference type="Proteomes" id="UP001153331"/>
    </source>
</evidence>